<dbReference type="AlphaFoldDB" id="A0AAV2NLU7"/>
<name>A0AAV2NLU7_9HYME</name>
<sequence length="95" mass="10765">MTIIWEGRDYECCSVFLYIHVCARPLRHVHLTVTKGWVMSPPTGMTVIVVPVNGTLSYVELALSRPQQLAEARRINLPRFSQLTYSLSLSPFFPG</sequence>
<keyword evidence="2" id="KW-1185">Reference proteome</keyword>
<proteinExistence type="predicted"/>
<protein>
    <submittedName>
        <fullName evidence="1">Uncharacterized protein</fullName>
    </submittedName>
</protein>
<organism evidence="1 2">
    <name type="scientific">Lasius platythorax</name>
    <dbReference type="NCBI Taxonomy" id="488582"/>
    <lineage>
        <taxon>Eukaryota</taxon>
        <taxon>Metazoa</taxon>
        <taxon>Ecdysozoa</taxon>
        <taxon>Arthropoda</taxon>
        <taxon>Hexapoda</taxon>
        <taxon>Insecta</taxon>
        <taxon>Pterygota</taxon>
        <taxon>Neoptera</taxon>
        <taxon>Endopterygota</taxon>
        <taxon>Hymenoptera</taxon>
        <taxon>Apocrita</taxon>
        <taxon>Aculeata</taxon>
        <taxon>Formicoidea</taxon>
        <taxon>Formicidae</taxon>
        <taxon>Formicinae</taxon>
        <taxon>Lasius</taxon>
        <taxon>Lasius</taxon>
    </lineage>
</organism>
<evidence type="ECO:0000313" key="1">
    <source>
        <dbReference type="EMBL" id="CAL1680627.1"/>
    </source>
</evidence>
<reference evidence="1" key="1">
    <citation type="submission" date="2024-04" db="EMBL/GenBank/DDBJ databases">
        <authorList>
            <consortium name="Molecular Ecology Group"/>
        </authorList>
    </citation>
    <scope>NUCLEOTIDE SEQUENCE</scope>
</reference>
<dbReference type="Proteomes" id="UP001497644">
    <property type="component" value="Chromosome 2"/>
</dbReference>
<gene>
    <name evidence="1" type="ORF">LPLAT_LOCUS6619</name>
</gene>
<dbReference type="EMBL" id="OZ034825">
    <property type="protein sequence ID" value="CAL1680627.1"/>
    <property type="molecule type" value="Genomic_DNA"/>
</dbReference>
<evidence type="ECO:0000313" key="2">
    <source>
        <dbReference type="Proteomes" id="UP001497644"/>
    </source>
</evidence>
<accession>A0AAV2NLU7</accession>